<organism evidence="1 2">
    <name type="scientific">Lysinibacillus agricola</name>
    <dbReference type="NCBI Taxonomy" id="2590012"/>
    <lineage>
        <taxon>Bacteria</taxon>
        <taxon>Bacillati</taxon>
        <taxon>Bacillota</taxon>
        <taxon>Bacilli</taxon>
        <taxon>Bacillales</taxon>
        <taxon>Bacillaceae</taxon>
        <taxon>Lysinibacillus</taxon>
    </lineage>
</organism>
<proteinExistence type="predicted"/>
<dbReference type="RefSeq" id="WP_053595619.1">
    <property type="nucleotide sequence ID" value="NZ_CP067341.1"/>
</dbReference>
<evidence type="ECO:0000313" key="2">
    <source>
        <dbReference type="Proteomes" id="UP000596049"/>
    </source>
</evidence>
<keyword evidence="2" id="KW-1185">Reference proteome</keyword>
<sequence length="155" mass="17853">MKYRVIKDIKENVYSVTFEVVEQSPEFIEAVSDRGQKVLNVGGKFTKKIIENIITKVPIVDEKGDPVLDDSDNPTFNEVSTPTEREEVLLNIGDSFKYFPKELPFTKSFSKSQYNENVEDVANLYEITLRERIDKLIDELKSDVDNFSGTSEYIR</sequence>
<accession>A0ABX7ALY5</accession>
<evidence type="ECO:0000313" key="1">
    <source>
        <dbReference type="EMBL" id="QQP10920.1"/>
    </source>
</evidence>
<dbReference type="Proteomes" id="UP000596049">
    <property type="component" value="Chromosome"/>
</dbReference>
<evidence type="ECO:0008006" key="3">
    <source>
        <dbReference type="Google" id="ProtNLM"/>
    </source>
</evidence>
<protein>
    <recommendedName>
        <fullName evidence="3">Phage protein</fullName>
    </recommendedName>
</protein>
<dbReference type="EMBL" id="CP067341">
    <property type="protein sequence ID" value="QQP10920.1"/>
    <property type="molecule type" value="Genomic_DNA"/>
</dbReference>
<name>A0ABX7ALY5_9BACI</name>
<reference evidence="1 2" key="1">
    <citation type="submission" date="2020-01" db="EMBL/GenBank/DDBJ databases">
        <authorList>
            <person name="Liu G."/>
            <person name="Liu B."/>
        </authorList>
    </citation>
    <scope>NUCLEOTIDE SEQUENCE [LARGE SCALE GENOMIC DNA]</scope>
    <source>
        <strain evidence="1 2">FJAT-51161</strain>
    </source>
</reference>
<gene>
    <name evidence="1" type="ORF">FJQ98_16890</name>
</gene>